<evidence type="ECO:0000256" key="4">
    <source>
        <dbReference type="RuleBase" id="RU003690"/>
    </source>
</evidence>
<dbReference type="Gene3D" id="3.20.20.80">
    <property type="entry name" value="Glycosidases"/>
    <property type="match status" value="1"/>
</dbReference>
<organism evidence="5 6">
    <name type="scientific">Streptomyces mutabilis</name>
    <dbReference type="NCBI Taxonomy" id="67332"/>
    <lineage>
        <taxon>Bacteria</taxon>
        <taxon>Bacillati</taxon>
        <taxon>Actinomycetota</taxon>
        <taxon>Actinomycetes</taxon>
        <taxon>Kitasatosporales</taxon>
        <taxon>Streptomycetaceae</taxon>
        <taxon>Streptomyces</taxon>
    </lineage>
</organism>
<evidence type="ECO:0000256" key="2">
    <source>
        <dbReference type="ARBA" id="ARBA00022801"/>
    </source>
</evidence>
<keyword evidence="3" id="KW-0326">Glycosidase</keyword>
<proteinExistence type="inferred from homology"/>
<dbReference type="InterPro" id="IPR017853">
    <property type="entry name" value="GH"/>
</dbReference>
<dbReference type="GO" id="GO:0016052">
    <property type="term" value="P:carbohydrate catabolic process"/>
    <property type="evidence" value="ECO:0007669"/>
    <property type="project" value="TreeGrafter"/>
</dbReference>
<name>A0A086N382_9ACTN</name>
<dbReference type="SUPFAM" id="SSF51445">
    <property type="entry name" value="(Trans)glycosidases"/>
    <property type="match status" value="1"/>
</dbReference>
<comment type="similarity">
    <text evidence="1 4">Belongs to the glycosyl hydrolase 1 family.</text>
</comment>
<sequence>MSRVADRLGDRVGKWSTPNKPAEHTLLGHALGVHAPGERLLFDASPVAHHQLLAHGQAVRALRASGASDIGIADSHGPAWPASGVAAGREATEFHDVLLNRMFADPVLSGRYPEGTGELMRGTPVR</sequence>
<dbReference type="STRING" id="1915400.FM21_05565"/>
<dbReference type="PANTHER" id="PTHR10353">
    <property type="entry name" value="GLYCOSYL HYDROLASE"/>
    <property type="match status" value="1"/>
</dbReference>
<dbReference type="HOGENOM" id="CLU_1980353_0_0_11"/>
<keyword evidence="2" id="KW-0378">Hydrolase</keyword>
<evidence type="ECO:0000256" key="1">
    <source>
        <dbReference type="ARBA" id="ARBA00010838"/>
    </source>
</evidence>
<evidence type="ECO:0000313" key="5">
    <source>
        <dbReference type="EMBL" id="KFG75600.1"/>
    </source>
</evidence>
<dbReference type="EMBL" id="JNFQ01000001">
    <property type="protein sequence ID" value="KFG75600.1"/>
    <property type="molecule type" value="Genomic_DNA"/>
</dbReference>
<dbReference type="GO" id="GO:0005829">
    <property type="term" value="C:cytosol"/>
    <property type="evidence" value="ECO:0007669"/>
    <property type="project" value="TreeGrafter"/>
</dbReference>
<dbReference type="Pfam" id="PF00232">
    <property type="entry name" value="Glyco_hydro_1"/>
    <property type="match status" value="1"/>
</dbReference>
<gene>
    <name evidence="5" type="ORF">FM21_05565</name>
</gene>
<evidence type="ECO:0000256" key="3">
    <source>
        <dbReference type="ARBA" id="ARBA00023295"/>
    </source>
</evidence>
<comment type="caution">
    <text evidence="5">The sequence shown here is derived from an EMBL/GenBank/DDBJ whole genome shotgun (WGS) entry which is preliminary data.</text>
</comment>
<dbReference type="Proteomes" id="UP000029095">
    <property type="component" value="Unassembled WGS sequence"/>
</dbReference>
<evidence type="ECO:0000313" key="6">
    <source>
        <dbReference type="Proteomes" id="UP000029095"/>
    </source>
</evidence>
<keyword evidence="6" id="KW-1185">Reference proteome</keyword>
<protein>
    <submittedName>
        <fullName evidence="5">Uncharacterized protein</fullName>
    </submittedName>
</protein>
<dbReference type="GO" id="GO:0008422">
    <property type="term" value="F:beta-glucosidase activity"/>
    <property type="evidence" value="ECO:0007669"/>
    <property type="project" value="TreeGrafter"/>
</dbReference>
<reference evidence="5 6" key="1">
    <citation type="submission" date="2014-05" db="EMBL/GenBank/DDBJ databases">
        <title>Complete genome sequence of the Streptomyces mutabilis TRM45540.</title>
        <authorList>
            <person name="Luo X."/>
            <person name="Zhang L."/>
        </authorList>
    </citation>
    <scope>NUCLEOTIDE SEQUENCE [LARGE SCALE GENOMIC DNA]</scope>
    <source>
        <strain evidence="5 6">TRM45540</strain>
    </source>
</reference>
<dbReference type="PANTHER" id="PTHR10353:SF36">
    <property type="entry name" value="LP05116P"/>
    <property type="match status" value="1"/>
</dbReference>
<dbReference type="InterPro" id="IPR001360">
    <property type="entry name" value="Glyco_hydro_1"/>
</dbReference>
<dbReference type="AlphaFoldDB" id="A0A086N382"/>
<accession>A0A086N382</accession>